<reference evidence="4" key="1">
    <citation type="submission" date="2023-07" db="EMBL/GenBank/DDBJ databases">
        <title>30 novel species of actinomycetes from the DSMZ collection.</title>
        <authorList>
            <person name="Nouioui I."/>
        </authorList>
    </citation>
    <scope>NUCLEOTIDE SEQUENCE [LARGE SCALE GENOMIC DNA]</scope>
    <source>
        <strain evidence="4">DSM 44918</strain>
    </source>
</reference>
<name>A0ABU2LT75_9ACTN</name>
<evidence type="ECO:0000313" key="3">
    <source>
        <dbReference type="EMBL" id="MDT0320263.1"/>
    </source>
</evidence>
<gene>
    <name evidence="3" type="ORF">RNC47_18160</name>
</gene>
<comment type="caution">
    <text evidence="3">The sequence shown here is derived from an EMBL/GenBank/DDBJ whole genome shotgun (WGS) entry which is preliminary data.</text>
</comment>
<evidence type="ECO:0000256" key="1">
    <source>
        <dbReference type="SAM" id="MobiDB-lite"/>
    </source>
</evidence>
<keyword evidence="2" id="KW-1133">Transmembrane helix</keyword>
<proteinExistence type="predicted"/>
<evidence type="ECO:0000313" key="4">
    <source>
        <dbReference type="Proteomes" id="UP001183420"/>
    </source>
</evidence>
<dbReference type="RefSeq" id="WP_311600049.1">
    <property type="nucleotide sequence ID" value="NZ_JAVREM010000022.1"/>
</dbReference>
<feature type="region of interest" description="Disordered" evidence="1">
    <location>
        <begin position="40"/>
        <end position="64"/>
    </location>
</feature>
<protein>
    <submittedName>
        <fullName evidence="3">Uncharacterized protein</fullName>
    </submittedName>
</protein>
<organism evidence="3 4">
    <name type="scientific">Streptomyces millisiae</name>
    <dbReference type="NCBI Taxonomy" id="3075542"/>
    <lineage>
        <taxon>Bacteria</taxon>
        <taxon>Bacillati</taxon>
        <taxon>Actinomycetota</taxon>
        <taxon>Actinomycetes</taxon>
        <taxon>Kitasatosporales</taxon>
        <taxon>Streptomycetaceae</taxon>
        <taxon>Streptomyces</taxon>
    </lineage>
</organism>
<dbReference type="Proteomes" id="UP001183420">
    <property type="component" value="Unassembled WGS sequence"/>
</dbReference>
<feature type="transmembrane region" description="Helical" evidence="2">
    <location>
        <begin position="6"/>
        <end position="30"/>
    </location>
</feature>
<keyword evidence="2" id="KW-0472">Membrane</keyword>
<sequence length="64" mass="6014">MDASTMFVVIAVSGVVLFSLAFVLIIYGALTRGRRSRHGIGGRGGMGGGGGFGGGGGGGGGGGL</sequence>
<dbReference type="EMBL" id="JAVREM010000022">
    <property type="protein sequence ID" value="MDT0320263.1"/>
    <property type="molecule type" value="Genomic_DNA"/>
</dbReference>
<evidence type="ECO:0000256" key="2">
    <source>
        <dbReference type="SAM" id="Phobius"/>
    </source>
</evidence>
<feature type="compositionally biased region" description="Gly residues" evidence="1">
    <location>
        <begin position="41"/>
        <end position="64"/>
    </location>
</feature>
<keyword evidence="4" id="KW-1185">Reference proteome</keyword>
<accession>A0ABU2LT75</accession>
<keyword evidence="2" id="KW-0812">Transmembrane</keyword>